<accession>A0A182KGV9</accession>
<evidence type="ECO:0000313" key="5">
    <source>
        <dbReference type="EnsemblMetazoa" id="ACHR009997-PA"/>
    </source>
</evidence>
<evidence type="ECO:0000256" key="2">
    <source>
        <dbReference type="ARBA" id="ARBA00022729"/>
    </source>
</evidence>
<dbReference type="STRING" id="43041.A0A182KGV9"/>
<dbReference type="VEuPathDB" id="VectorBase:ACHR009997"/>
<evidence type="ECO:0000313" key="6">
    <source>
        <dbReference type="Proteomes" id="UP000075881"/>
    </source>
</evidence>
<dbReference type="GO" id="GO:0005576">
    <property type="term" value="C:extracellular region"/>
    <property type="evidence" value="ECO:0007669"/>
    <property type="project" value="UniProtKB-ARBA"/>
</dbReference>
<feature type="region of interest" description="Disordered" evidence="3">
    <location>
        <begin position="74"/>
        <end position="96"/>
    </location>
</feature>
<proteinExistence type="predicted"/>
<dbReference type="CDD" id="cd04365">
    <property type="entry name" value="IlGF_relaxin_like"/>
    <property type="match status" value="1"/>
</dbReference>
<evidence type="ECO:0008006" key="7">
    <source>
        <dbReference type="Google" id="ProtNLM"/>
    </source>
</evidence>
<name>A0A182KGV9_9DIPT</name>
<dbReference type="SUPFAM" id="SSF56994">
    <property type="entry name" value="Insulin-like"/>
    <property type="match status" value="1"/>
</dbReference>
<keyword evidence="1" id="KW-0165">Cleavage on pair of basic residues</keyword>
<feature type="chain" id="PRO_5008125621" description="Insulin-like domain-containing protein" evidence="4">
    <location>
        <begin position="20"/>
        <end position="164"/>
    </location>
</feature>
<dbReference type="Gene3D" id="1.10.100.10">
    <property type="entry name" value="Insulin-like"/>
    <property type="match status" value="1"/>
</dbReference>
<reference evidence="5" key="2">
    <citation type="submission" date="2020-05" db="UniProtKB">
        <authorList>
            <consortium name="EnsemblMetazoa"/>
        </authorList>
    </citation>
    <scope>IDENTIFICATION</scope>
    <source>
        <strain evidence="5">ACHKN1017</strain>
    </source>
</reference>
<evidence type="ECO:0000256" key="4">
    <source>
        <dbReference type="SAM" id="SignalP"/>
    </source>
</evidence>
<dbReference type="InterPro" id="IPR036438">
    <property type="entry name" value="Insulin-like_sf"/>
</dbReference>
<reference evidence="6" key="1">
    <citation type="submission" date="2013-03" db="EMBL/GenBank/DDBJ databases">
        <title>The Genome Sequence of Anopheles christyi ACHKN1017.</title>
        <authorList>
            <consortium name="The Broad Institute Genomics Platform"/>
            <person name="Neafsey D.E."/>
            <person name="Besansky N."/>
            <person name="Walker B."/>
            <person name="Young S.K."/>
            <person name="Zeng Q."/>
            <person name="Gargeya S."/>
            <person name="Fitzgerald M."/>
            <person name="Haas B."/>
            <person name="Abouelleil A."/>
            <person name="Allen A.W."/>
            <person name="Alvarado L."/>
            <person name="Arachchi H.M."/>
            <person name="Berlin A.M."/>
            <person name="Chapman S.B."/>
            <person name="Gainer-Dewar J."/>
            <person name="Goldberg J."/>
            <person name="Griggs A."/>
            <person name="Gujja S."/>
            <person name="Hansen M."/>
            <person name="Howarth C."/>
            <person name="Imamovic A."/>
            <person name="Ireland A."/>
            <person name="Larimer J."/>
            <person name="McCowan C."/>
            <person name="Murphy C."/>
            <person name="Pearson M."/>
            <person name="Poon T.W."/>
            <person name="Priest M."/>
            <person name="Roberts A."/>
            <person name="Saif S."/>
            <person name="Shea T."/>
            <person name="Sisk P."/>
            <person name="Sykes S."/>
            <person name="Wortman J."/>
            <person name="Nusbaum C."/>
            <person name="Birren B."/>
        </authorList>
    </citation>
    <scope>NUCLEOTIDE SEQUENCE [LARGE SCALE GENOMIC DNA]</scope>
    <source>
        <strain evidence="6">ACHKN1017</strain>
    </source>
</reference>
<sequence>MWLPLALCVLLEFADIVSGSGGLDDALEVTFSERTRADWEKVWHQESHSRCREKLIRHLYWACEKDIYRISRRSGDDRGPGTGLVGKRTPVERSTQMDEGQLVPYPWAIDREVAYAFLRTRRTGKRRSGGSITAECCTRTGCTWEEYAEYCPSNKRLNQYRRRK</sequence>
<organism evidence="5 6">
    <name type="scientific">Anopheles christyi</name>
    <dbReference type="NCBI Taxonomy" id="43041"/>
    <lineage>
        <taxon>Eukaryota</taxon>
        <taxon>Metazoa</taxon>
        <taxon>Ecdysozoa</taxon>
        <taxon>Arthropoda</taxon>
        <taxon>Hexapoda</taxon>
        <taxon>Insecta</taxon>
        <taxon>Pterygota</taxon>
        <taxon>Neoptera</taxon>
        <taxon>Endopterygota</taxon>
        <taxon>Diptera</taxon>
        <taxon>Nematocera</taxon>
        <taxon>Culicoidea</taxon>
        <taxon>Culicidae</taxon>
        <taxon>Anophelinae</taxon>
        <taxon>Anopheles</taxon>
    </lineage>
</organism>
<protein>
    <recommendedName>
        <fullName evidence="7">Insulin-like domain-containing protein</fullName>
    </recommendedName>
</protein>
<feature type="signal peptide" evidence="4">
    <location>
        <begin position="1"/>
        <end position="19"/>
    </location>
</feature>
<dbReference type="EnsemblMetazoa" id="ACHR009997-RA">
    <property type="protein sequence ID" value="ACHR009997-PA"/>
    <property type="gene ID" value="ACHR009997"/>
</dbReference>
<evidence type="ECO:0000256" key="3">
    <source>
        <dbReference type="SAM" id="MobiDB-lite"/>
    </source>
</evidence>
<keyword evidence="2 4" id="KW-0732">Signal</keyword>
<dbReference type="AlphaFoldDB" id="A0A182KGV9"/>
<dbReference type="Proteomes" id="UP000075881">
    <property type="component" value="Unassembled WGS sequence"/>
</dbReference>
<keyword evidence="6" id="KW-1185">Reference proteome</keyword>
<evidence type="ECO:0000256" key="1">
    <source>
        <dbReference type="ARBA" id="ARBA00022685"/>
    </source>
</evidence>